<dbReference type="InterPro" id="IPR011990">
    <property type="entry name" value="TPR-like_helical_dom_sf"/>
</dbReference>
<dbReference type="Gene3D" id="1.10.10.60">
    <property type="entry name" value="Homeodomain-like"/>
    <property type="match status" value="2"/>
</dbReference>
<name>A0A1G7TPF7_9FLAO</name>
<keyword evidence="1" id="KW-0812">Transmembrane</keyword>
<dbReference type="EMBL" id="FNBH01000004">
    <property type="protein sequence ID" value="SDG37196.1"/>
    <property type="molecule type" value="Genomic_DNA"/>
</dbReference>
<feature type="domain" description="HTH araC/xylS-type" evidence="2">
    <location>
        <begin position="454"/>
        <end position="562"/>
    </location>
</feature>
<organism evidence="3 4">
    <name type="scientific">Epilithonimonas hungarica</name>
    <dbReference type="NCBI Taxonomy" id="454006"/>
    <lineage>
        <taxon>Bacteria</taxon>
        <taxon>Pseudomonadati</taxon>
        <taxon>Bacteroidota</taxon>
        <taxon>Flavobacteriia</taxon>
        <taxon>Flavobacteriales</taxon>
        <taxon>Weeksellaceae</taxon>
        <taxon>Chryseobacterium group</taxon>
        <taxon>Epilithonimonas</taxon>
    </lineage>
</organism>
<protein>
    <submittedName>
        <fullName evidence="3">Helix-turn-helix domain-containing protein</fullName>
    </submittedName>
</protein>
<dbReference type="OrthoDB" id="5295174at2"/>
<dbReference type="AlphaFoldDB" id="A0A1G7TPF7"/>
<dbReference type="SUPFAM" id="SSF48452">
    <property type="entry name" value="TPR-like"/>
    <property type="match status" value="2"/>
</dbReference>
<proteinExistence type="predicted"/>
<dbReference type="GO" id="GO:0003700">
    <property type="term" value="F:DNA-binding transcription factor activity"/>
    <property type="evidence" value="ECO:0007669"/>
    <property type="project" value="InterPro"/>
</dbReference>
<gene>
    <name evidence="3" type="ORF">SAMN05421825_3181</name>
</gene>
<dbReference type="PROSITE" id="PS01124">
    <property type="entry name" value="HTH_ARAC_FAMILY_2"/>
    <property type="match status" value="1"/>
</dbReference>
<dbReference type="GO" id="GO:0043565">
    <property type="term" value="F:sequence-specific DNA binding"/>
    <property type="evidence" value="ECO:0007669"/>
    <property type="project" value="InterPro"/>
</dbReference>
<sequence length="572" mass="68111">MMLLLYRALTVIPLFLIILLKGQGDPVFKSNSYAELRKYYEEMPENDRRAMPFIKIYLKKAKKENDFKKIYQGYQDAVFYSRDKSLKLKYADSCVNYVLRSHNNELISNAYLEKGVIYYFFYKQYQPALNEYLKAYEYSRNIKDEFLKYRIIYLLGVVKSYLGYYDDALKLFNESSEHFQSLINADIHPNLIYNNRKGYYNSLHQQIICYRQLKDYSKSDSLIQLGLASIPSSGEYNLETAYFHKCLGISDFRKKRYQEAIDNLMLALPEIKKIEDFTWTSVIYFYIGQSYEKMDKEALAVPYFIKVDSIFQKEKFIIPELRSNYESLINYYNKIKHPEKELYYTKQLLDADNIINKDFQYISNKIHKEYDTNALLEKQKQLESKNSVGQISLIIAIALILGLLVTIVYRNRKERTVQRKYEGLEKKIVENEKLLATSYSVKENKIEVPEIIINDILQKLDDFEKRREFRKKGLTQQELAKKFNTNTTYLSQVINEYKGKKFNSYINELRIQYITHQLYHDHKLLDYTIEALAKKCGITSRQNFSELFQEINGIRPADFIRKRKIEMKRSSK</sequence>
<dbReference type="RefSeq" id="WP_089874420.1">
    <property type="nucleotide sequence ID" value="NZ_FNBH01000004.1"/>
</dbReference>
<dbReference type="Proteomes" id="UP000199203">
    <property type="component" value="Unassembled WGS sequence"/>
</dbReference>
<evidence type="ECO:0000256" key="1">
    <source>
        <dbReference type="SAM" id="Phobius"/>
    </source>
</evidence>
<dbReference type="SMART" id="SM00342">
    <property type="entry name" value="HTH_ARAC"/>
    <property type="match status" value="1"/>
</dbReference>
<keyword evidence="4" id="KW-1185">Reference proteome</keyword>
<feature type="transmembrane region" description="Helical" evidence="1">
    <location>
        <begin position="388"/>
        <end position="409"/>
    </location>
</feature>
<keyword evidence="1" id="KW-0472">Membrane</keyword>
<evidence type="ECO:0000259" key="2">
    <source>
        <dbReference type="PROSITE" id="PS01124"/>
    </source>
</evidence>
<reference evidence="4" key="1">
    <citation type="submission" date="2016-10" db="EMBL/GenBank/DDBJ databases">
        <authorList>
            <person name="Varghese N."/>
            <person name="Submissions S."/>
        </authorList>
    </citation>
    <scope>NUCLEOTIDE SEQUENCE [LARGE SCALE GENOMIC DNA]</scope>
    <source>
        <strain evidence="4">DSM 19684</strain>
    </source>
</reference>
<evidence type="ECO:0000313" key="3">
    <source>
        <dbReference type="EMBL" id="SDG37196.1"/>
    </source>
</evidence>
<keyword evidence="1" id="KW-1133">Transmembrane helix</keyword>
<dbReference type="InterPro" id="IPR018060">
    <property type="entry name" value="HTH_AraC"/>
</dbReference>
<dbReference type="Gene3D" id="1.25.40.10">
    <property type="entry name" value="Tetratricopeptide repeat domain"/>
    <property type="match status" value="2"/>
</dbReference>
<dbReference type="STRING" id="454006.SAMN05421825_3181"/>
<dbReference type="Pfam" id="PF12833">
    <property type="entry name" value="HTH_18"/>
    <property type="match status" value="1"/>
</dbReference>
<accession>A0A1G7TPF7</accession>
<evidence type="ECO:0000313" key="4">
    <source>
        <dbReference type="Proteomes" id="UP000199203"/>
    </source>
</evidence>